<dbReference type="InterPro" id="IPR000914">
    <property type="entry name" value="SBP_5_dom"/>
</dbReference>
<dbReference type="Gene3D" id="3.40.190.10">
    <property type="entry name" value="Periplasmic binding protein-like II"/>
    <property type="match status" value="1"/>
</dbReference>
<organism evidence="3 4">
    <name type="scientific">Carboxydichorda subterranea</name>
    <dbReference type="NCBI Taxonomy" id="3109565"/>
    <lineage>
        <taxon>Bacteria</taxon>
        <taxon>Bacillati</taxon>
        <taxon>Bacillota</taxon>
        <taxon>Limnochordia</taxon>
        <taxon>Limnochordales</taxon>
        <taxon>Geochordaceae</taxon>
        <taxon>Carboxydichorda</taxon>
    </lineage>
</organism>
<dbReference type="Proteomes" id="UP001332192">
    <property type="component" value="Chromosome"/>
</dbReference>
<gene>
    <name evidence="3" type="ORF">U7230_11835</name>
</gene>
<name>A0ABZ1BXF1_9FIRM</name>
<dbReference type="PIRSF" id="PIRSF002741">
    <property type="entry name" value="MppA"/>
    <property type="match status" value="1"/>
</dbReference>
<dbReference type="RefSeq" id="WP_324716040.1">
    <property type="nucleotide sequence ID" value="NZ_CP141615.1"/>
</dbReference>
<dbReference type="PROSITE" id="PS51318">
    <property type="entry name" value="TAT"/>
    <property type="match status" value="1"/>
</dbReference>
<keyword evidence="4" id="KW-1185">Reference proteome</keyword>
<proteinExistence type="predicted"/>
<dbReference type="Pfam" id="PF00496">
    <property type="entry name" value="SBP_bac_5"/>
    <property type="match status" value="1"/>
</dbReference>
<protein>
    <submittedName>
        <fullName evidence="3">ABC transporter substrate-binding protein</fullName>
    </submittedName>
</protein>
<dbReference type="InterPro" id="IPR039424">
    <property type="entry name" value="SBP_5"/>
</dbReference>
<dbReference type="Gene3D" id="3.90.76.10">
    <property type="entry name" value="Dipeptide-binding Protein, Domain 1"/>
    <property type="match status" value="1"/>
</dbReference>
<sequence>MTTTGTPSFDRRRLLKSAVLAGAAVAAAPYSKTFSVITHAAGLKTLRAAMQTNPPTLDPHKTTASATQQIAVHVFEPLVAFAGDYSQIVPVLAESWDVSSDDRVYTFRIRKGVRFHNGQPLRAQDVAASLERIVRQSAIKGYFESVDDIRVLDDYAVRIALKAPDELLSIMAIPITWQAIMPKEIVEAAGADELKIPNLIGTGPYMLAEWKPDVHVLLKKNPYYVPTGGAPSGFAGNKAALLDEIRFSPMKEPGARMAALQVGECQYAENLPISARSTLQQVQGIALHVVKPQWAPALEFNHVEAPTNAVKFRQAVLAALDMEVIMRTVAMNDATFYRLQPSRFYPEQKAWHSVAAQELYNQHDPAKAKRLLEEAGYDGSEIVFLSNRDYDWMYRATLAVVTQLSQVGIKVKLEFSDWPSQIGKALTRKGWHINQSGWSFSFDPIQLRASLLSGASYGYGYSDPRMDQALDAVMRHRPQAERKKILDTIQRLAYETVPNIRLGDLFGLEGTRTDVQGYEPWYVTPRFWNVQRG</sequence>
<dbReference type="Gene3D" id="3.10.105.10">
    <property type="entry name" value="Dipeptide-binding Protein, Domain 3"/>
    <property type="match status" value="1"/>
</dbReference>
<evidence type="ECO:0000259" key="2">
    <source>
        <dbReference type="Pfam" id="PF00496"/>
    </source>
</evidence>
<accession>A0ABZ1BXF1</accession>
<evidence type="ECO:0000313" key="4">
    <source>
        <dbReference type="Proteomes" id="UP001332192"/>
    </source>
</evidence>
<dbReference type="InterPro" id="IPR006311">
    <property type="entry name" value="TAT_signal"/>
</dbReference>
<dbReference type="SUPFAM" id="SSF53850">
    <property type="entry name" value="Periplasmic binding protein-like II"/>
    <property type="match status" value="1"/>
</dbReference>
<dbReference type="InterPro" id="IPR030678">
    <property type="entry name" value="Peptide/Ni-bd"/>
</dbReference>
<evidence type="ECO:0000313" key="3">
    <source>
        <dbReference type="EMBL" id="WRP16768.1"/>
    </source>
</evidence>
<dbReference type="EMBL" id="CP141615">
    <property type="protein sequence ID" value="WRP16768.1"/>
    <property type="molecule type" value="Genomic_DNA"/>
</dbReference>
<reference evidence="3 4" key="1">
    <citation type="journal article" date="2024" name="Front. Microbiol.">
        <title>Novel thermophilic genera Geochorda gen. nov. and Carboxydochorda gen. nov. from the deep terrestrial subsurface reveal the ecophysiological diversity in the class Limnochordia.</title>
        <authorList>
            <person name="Karnachuk O.V."/>
            <person name="Lukina A.P."/>
            <person name="Avakyan M.R."/>
            <person name="Kadnikov V.V."/>
            <person name="Begmatov S."/>
            <person name="Beletsky A.V."/>
            <person name="Vlasova K.G."/>
            <person name="Novikov A.A."/>
            <person name="Shcherbakova V.A."/>
            <person name="Mardanov A.V."/>
            <person name="Ravin N.V."/>
        </authorList>
    </citation>
    <scope>NUCLEOTIDE SEQUENCE [LARGE SCALE GENOMIC DNA]</scope>
    <source>
        <strain evidence="3 4">L945</strain>
    </source>
</reference>
<dbReference type="PANTHER" id="PTHR30290">
    <property type="entry name" value="PERIPLASMIC BINDING COMPONENT OF ABC TRANSPORTER"/>
    <property type="match status" value="1"/>
</dbReference>
<dbReference type="PANTHER" id="PTHR30290:SF38">
    <property type="entry name" value="D,D-DIPEPTIDE-BINDING PERIPLASMIC PROTEIN DDPA-RELATED"/>
    <property type="match status" value="1"/>
</dbReference>
<feature type="domain" description="Solute-binding protein family 5" evidence="2">
    <location>
        <begin position="87"/>
        <end position="446"/>
    </location>
</feature>
<keyword evidence="1" id="KW-0732">Signal</keyword>
<evidence type="ECO:0000256" key="1">
    <source>
        <dbReference type="ARBA" id="ARBA00022729"/>
    </source>
</evidence>